<evidence type="ECO:0000313" key="1">
    <source>
        <dbReference type="EMBL" id="KAH7306782.1"/>
    </source>
</evidence>
<dbReference type="GO" id="GO:0048364">
    <property type="term" value="P:root development"/>
    <property type="evidence" value="ECO:0007669"/>
    <property type="project" value="InterPro"/>
</dbReference>
<dbReference type="PANTHER" id="PTHR31509">
    <property type="entry name" value="BPS1-LIKE PROTEIN"/>
    <property type="match status" value="1"/>
</dbReference>
<dbReference type="GO" id="GO:0048367">
    <property type="term" value="P:shoot system development"/>
    <property type="evidence" value="ECO:0007669"/>
    <property type="project" value="InterPro"/>
</dbReference>
<dbReference type="Pfam" id="PF03087">
    <property type="entry name" value="BPS1"/>
    <property type="match status" value="1"/>
</dbReference>
<evidence type="ECO:0000313" key="2">
    <source>
        <dbReference type="Proteomes" id="UP000825935"/>
    </source>
</evidence>
<dbReference type="InterPro" id="IPR004320">
    <property type="entry name" value="BPS1_pln"/>
</dbReference>
<dbReference type="Proteomes" id="UP000825935">
    <property type="component" value="Chromosome 22"/>
</dbReference>
<dbReference type="OMA" id="MCGSKAM"/>
<organism evidence="1 2">
    <name type="scientific">Ceratopteris richardii</name>
    <name type="common">Triangle waterfern</name>
    <dbReference type="NCBI Taxonomy" id="49495"/>
    <lineage>
        <taxon>Eukaryota</taxon>
        <taxon>Viridiplantae</taxon>
        <taxon>Streptophyta</taxon>
        <taxon>Embryophyta</taxon>
        <taxon>Tracheophyta</taxon>
        <taxon>Polypodiopsida</taxon>
        <taxon>Polypodiidae</taxon>
        <taxon>Polypodiales</taxon>
        <taxon>Pteridineae</taxon>
        <taxon>Pteridaceae</taxon>
        <taxon>Parkerioideae</taxon>
        <taxon>Ceratopteris</taxon>
    </lineage>
</organism>
<dbReference type="EMBL" id="CM035427">
    <property type="protein sequence ID" value="KAH7306782.1"/>
    <property type="molecule type" value="Genomic_DNA"/>
</dbReference>
<keyword evidence="2" id="KW-1185">Reference proteome</keyword>
<gene>
    <name evidence="1" type="ORF">KP509_22G030100</name>
</gene>
<comment type="caution">
    <text evidence="1">The sequence shown here is derived from an EMBL/GenBank/DDBJ whole genome shotgun (WGS) entry which is preliminary data.</text>
</comment>
<sequence>MSSSSLLASLAAAIQGFSSPTFSSKGRVPIAKSNFTESAFESGLASRLDQLKSTDEKGYLCIEWLCQAMEMVLSTHSSAEVFVQDLQLAVANGDGRWINSYLDNTIKLLDTCIILKAAIAEIKSYCGHLTVALRAVEKDSIGEIQLRRCSKALKNCMDALKRKDDSVNHLGQRRSKLENCSSMLRRMGERLNTENACKGDLFMAMYAAQVITIFVCGLLSSALSFKPRRSLSSICVGGQSSWCFSLSSLQQRVKEQVEKKKSRDSNALLEELDMADIVVRHFHSIVEKGLRGKVYSDKGAQVLKVKEGAKILQNLLLDLLQGIPTLESHVENIYRNLLRSRMVFLDMGLCSQ</sequence>
<accession>A0A8T2S3T7</accession>
<name>A0A8T2S3T7_CERRI</name>
<reference evidence="1" key="1">
    <citation type="submission" date="2021-08" db="EMBL/GenBank/DDBJ databases">
        <title>WGS assembly of Ceratopteris richardii.</title>
        <authorList>
            <person name="Marchant D.B."/>
            <person name="Chen G."/>
            <person name="Jenkins J."/>
            <person name="Shu S."/>
            <person name="Leebens-Mack J."/>
            <person name="Grimwood J."/>
            <person name="Schmutz J."/>
            <person name="Soltis P."/>
            <person name="Soltis D."/>
            <person name="Chen Z.-H."/>
        </authorList>
    </citation>
    <scope>NUCLEOTIDE SEQUENCE</scope>
    <source>
        <strain evidence="1">Whitten #5841</strain>
        <tissue evidence="1">Leaf</tissue>
    </source>
</reference>
<protein>
    <submittedName>
        <fullName evidence="1">Uncharacterized protein</fullName>
    </submittedName>
</protein>
<proteinExistence type="predicted"/>
<dbReference type="OrthoDB" id="694709at2759"/>
<dbReference type="AlphaFoldDB" id="A0A8T2S3T7"/>